<organism evidence="4 5">
    <name type="scientific">Natrarchaeobaculum aegyptiacum</name>
    <dbReference type="NCBI Taxonomy" id="745377"/>
    <lineage>
        <taxon>Archaea</taxon>
        <taxon>Methanobacteriati</taxon>
        <taxon>Methanobacteriota</taxon>
        <taxon>Stenosarchaea group</taxon>
        <taxon>Halobacteria</taxon>
        <taxon>Halobacteriales</taxon>
        <taxon>Natrialbaceae</taxon>
        <taxon>Natrarchaeobaculum</taxon>
    </lineage>
</organism>
<accession>A0A2Z2HWN7</accession>
<evidence type="ECO:0000256" key="1">
    <source>
        <dbReference type="SAM" id="MobiDB-lite"/>
    </source>
</evidence>
<evidence type="ECO:0000256" key="2">
    <source>
        <dbReference type="SAM" id="Phobius"/>
    </source>
</evidence>
<keyword evidence="2" id="KW-0812">Transmembrane</keyword>
<dbReference type="KEGG" id="naj:B1756_09565"/>
<name>A0A2Z2HWN7_9EURY</name>
<keyword evidence="2" id="KW-1133">Transmembrane helix</keyword>
<feature type="transmembrane region" description="Helical" evidence="2">
    <location>
        <begin position="14"/>
        <end position="41"/>
    </location>
</feature>
<keyword evidence="2" id="KW-0472">Membrane</keyword>
<feature type="domain" description="DUF4350" evidence="3">
    <location>
        <begin position="41"/>
        <end position="264"/>
    </location>
</feature>
<protein>
    <recommendedName>
        <fullName evidence="3">DUF4350 domain-containing protein</fullName>
    </recommendedName>
</protein>
<feature type="region of interest" description="Disordered" evidence="1">
    <location>
        <begin position="341"/>
        <end position="362"/>
    </location>
</feature>
<dbReference type="AlphaFoldDB" id="A0A2Z2HWN7"/>
<proteinExistence type="predicted"/>
<dbReference type="EMBL" id="CP019893">
    <property type="protein sequence ID" value="ARS91776.1"/>
    <property type="molecule type" value="Genomic_DNA"/>
</dbReference>
<sequence length="397" mass="41477">MDAGRSLEVDWTRLLTYGLAGAVLITLLVGATTSTVAFGLFNPAWDGATDLRGQLDSAPGAEPVVVRETGSYGDHSPTETTAFVVAPEEPYDRAAMDDVAAFVEAGGTLVVMDDGTAGNRLLEGVGADARFDGRVVRDEREYDQGPQMPVVTAVADDALVATVDEVTLNRGTAIETGDDEGSAEWNASGTDDEATVLLGTSEYASLSPTGSDREPASVAPPSGPYPVATVESVGDGRVVAVGDPSIAINVMVDRSDNEAFLHALAGDGTVLFDRSHGGDLPPLSSAALTIRESPSLQALVGFGAIFGVVAATSRRGRRVVTGVRSRCLTLVAILAATTASDTRPSSASAGDDRSRLSPAAQARYLRSNHPEWDEELIEGTIGKFNMERDEHIGRNDE</sequence>
<dbReference type="Pfam" id="PF14258">
    <property type="entry name" value="DUF4350"/>
    <property type="match status" value="1"/>
</dbReference>
<dbReference type="Proteomes" id="UP000250088">
    <property type="component" value="Chromosome"/>
</dbReference>
<evidence type="ECO:0000313" key="5">
    <source>
        <dbReference type="Proteomes" id="UP000250088"/>
    </source>
</evidence>
<dbReference type="InterPro" id="IPR025646">
    <property type="entry name" value="DUF4350"/>
</dbReference>
<evidence type="ECO:0000259" key="3">
    <source>
        <dbReference type="Pfam" id="PF14258"/>
    </source>
</evidence>
<reference evidence="5" key="1">
    <citation type="submission" date="2017-02" db="EMBL/GenBank/DDBJ databases">
        <title>Natronthermophilus aegyptiacus gen. nov.,sp. nov., an aerobic, extremely halophilic alkalithermophilic archaeon isolated from the athalassohaline Wadi An Natrun, Egypt.</title>
        <authorList>
            <person name="Zhao B."/>
        </authorList>
    </citation>
    <scope>NUCLEOTIDE SEQUENCE [LARGE SCALE GENOMIC DNA]</scope>
    <source>
        <strain evidence="5">JW/NM-HA 15</strain>
    </source>
</reference>
<gene>
    <name evidence="4" type="ORF">B1756_09565</name>
</gene>
<keyword evidence="5" id="KW-1185">Reference proteome</keyword>
<evidence type="ECO:0000313" key="4">
    <source>
        <dbReference type="EMBL" id="ARS91776.1"/>
    </source>
</evidence>